<feature type="compositionally biased region" description="Low complexity" evidence="8">
    <location>
        <begin position="14"/>
        <end position="26"/>
    </location>
</feature>
<evidence type="ECO:0000256" key="2">
    <source>
        <dbReference type="ARBA" id="ARBA00004477"/>
    </source>
</evidence>
<name>A0A177AKT6_9PEZI</name>
<feature type="transmembrane region" description="Helical" evidence="9">
    <location>
        <begin position="355"/>
        <end position="374"/>
    </location>
</feature>
<dbReference type="PANTHER" id="PTHR11132">
    <property type="entry name" value="SOLUTE CARRIER FAMILY 35"/>
    <property type="match status" value="1"/>
</dbReference>
<evidence type="ECO:0000256" key="5">
    <source>
        <dbReference type="ARBA" id="ARBA00022692"/>
    </source>
</evidence>
<dbReference type="OrthoDB" id="18894at2759"/>
<dbReference type="EMBL" id="KV441388">
    <property type="protein sequence ID" value="OAF61901.1"/>
    <property type="molecule type" value="Genomic_DNA"/>
</dbReference>
<evidence type="ECO:0000256" key="7">
    <source>
        <dbReference type="ARBA" id="ARBA00023136"/>
    </source>
</evidence>
<evidence type="ECO:0000256" key="9">
    <source>
        <dbReference type="SAM" id="Phobius"/>
    </source>
</evidence>
<evidence type="ECO:0000259" key="10">
    <source>
        <dbReference type="Pfam" id="PF03151"/>
    </source>
</evidence>
<dbReference type="InterPro" id="IPR004853">
    <property type="entry name" value="Sugar_P_trans_dom"/>
</dbReference>
<feature type="region of interest" description="Disordered" evidence="8">
    <location>
        <begin position="1"/>
        <end position="174"/>
    </location>
</feature>
<gene>
    <name evidence="11" type="primary">CAS42</name>
    <name evidence="11" type="ORF">VC83_01689</name>
</gene>
<feature type="compositionally biased region" description="Polar residues" evidence="8">
    <location>
        <begin position="580"/>
        <end position="593"/>
    </location>
</feature>
<feature type="compositionally biased region" description="Basic and acidic residues" evidence="8">
    <location>
        <begin position="129"/>
        <end position="139"/>
    </location>
</feature>
<comment type="subcellular location">
    <subcellularLocation>
        <location evidence="2">Endoplasmic reticulum membrane</location>
        <topology evidence="2">Multi-pass membrane protein</topology>
    </subcellularLocation>
</comment>
<dbReference type="Proteomes" id="UP000077154">
    <property type="component" value="Unassembled WGS sequence"/>
</dbReference>
<dbReference type="InterPro" id="IPR050186">
    <property type="entry name" value="TPT_transporter"/>
</dbReference>
<proteinExistence type="inferred from homology"/>
<reference evidence="11" key="1">
    <citation type="submission" date="2016-03" db="EMBL/GenBank/DDBJ databases">
        <title>Updated assembly of Pseudogymnoascus destructans, the fungus causing white-nose syndrome of bats.</title>
        <authorList>
            <person name="Palmer J.M."/>
            <person name="Drees K.P."/>
            <person name="Foster J.T."/>
            <person name="Lindner D.L."/>
        </authorList>
    </citation>
    <scope>NUCLEOTIDE SEQUENCE [LARGE SCALE GENOMIC DNA]</scope>
    <source>
        <strain evidence="11">20631-21</strain>
    </source>
</reference>
<accession>A0A177AKT6</accession>
<feature type="compositionally biased region" description="Acidic residues" evidence="8">
    <location>
        <begin position="146"/>
        <end position="158"/>
    </location>
</feature>
<comment type="similarity">
    <text evidence="3">Belongs to the TPT transporter family. SLC35D subfamily.</text>
</comment>
<feature type="transmembrane region" description="Helical" evidence="9">
    <location>
        <begin position="234"/>
        <end position="259"/>
    </location>
</feature>
<keyword evidence="5 9" id="KW-0812">Transmembrane</keyword>
<dbReference type="GO" id="GO:0005789">
    <property type="term" value="C:endoplasmic reticulum membrane"/>
    <property type="evidence" value="ECO:0007669"/>
    <property type="project" value="UniProtKB-SubCell"/>
</dbReference>
<feature type="domain" description="Sugar phosphate transporter" evidence="10">
    <location>
        <begin position="206"/>
        <end position="529"/>
    </location>
</feature>
<dbReference type="GeneID" id="36284777"/>
<feature type="transmembrane region" description="Helical" evidence="9">
    <location>
        <begin position="509"/>
        <end position="531"/>
    </location>
</feature>
<protein>
    <submittedName>
        <fullName evidence="11">Triose-phosphate Transporter</fullName>
    </submittedName>
</protein>
<evidence type="ECO:0000256" key="3">
    <source>
        <dbReference type="ARBA" id="ARBA00010425"/>
    </source>
</evidence>
<feature type="transmembrane region" description="Helical" evidence="9">
    <location>
        <begin position="455"/>
        <end position="477"/>
    </location>
</feature>
<feature type="transmembrane region" description="Helical" evidence="9">
    <location>
        <begin position="202"/>
        <end position="222"/>
    </location>
</feature>
<dbReference type="VEuPathDB" id="FungiDB:GMDG_06116"/>
<feature type="transmembrane region" description="Helical" evidence="9">
    <location>
        <begin position="327"/>
        <end position="348"/>
    </location>
</feature>
<keyword evidence="6 9" id="KW-1133">Transmembrane helix</keyword>
<feature type="transmembrane region" description="Helical" evidence="9">
    <location>
        <begin position="417"/>
        <end position="435"/>
    </location>
</feature>
<evidence type="ECO:0000256" key="8">
    <source>
        <dbReference type="SAM" id="MobiDB-lite"/>
    </source>
</evidence>
<feature type="compositionally biased region" description="Basic and acidic residues" evidence="8">
    <location>
        <begin position="48"/>
        <end position="61"/>
    </location>
</feature>
<feature type="transmembrane region" description="Helical" evidence="9">
    <location>
        <begin position="380"/>
        <end position="405"/>
    </location>
</feature>
<evidence type="ECO:0000256" key="6">
    <source>
        <dbReference type="ARBA" id="ARBA00022989"/>
    </source>
</evidence>
<dbReference type="RefSeq" id="XP_024327175.1">
    <property type="nucleotide sequence ID" value="XM_024465363.1"/>
</dbReference>
<comment type="function">
    <text evidence="1">Involved in the import of GDP-mannose from the cytoplasm into the Golgi lumen.</text>
</comment>
<evidence type="ECO:0000256" key="1">
    <source>
        <dbReference type="ARBA" id="ARBA00003420"/>
    </source>
</evidence>
<dbReference type="Pfam" id="PF03151">
    <property type="entry name" value="TPT"/>
    <property type="match status" value="1"/>
</dbReference>
<feature type="transmembrane region" description="Helical" evidence="9">
    <location>
        <begin position="484"/>
        <end position="503"/>
    </location>
</feature>
<organism evidence="11">
    <name type="scientific">Pseudogymnoascus destructans</name>
    <dbReference type="NCBI Taxonomy" id="655981"/>
    <lineage>
        <taxon>Eukaryota</taxon>
        <taxon>Fungi</taxon>
        <taxon>Dikarya</taxon>
        <taxon>Ascomycota</taxon>
        <taxon>Pezizomycotina</taxon>
        <taxon>Leotiomycetes</taxon>
        <taxon>Thelebolales</taxon>
        <taxon>Thelebolaceae</taxon>
        <taxon>Pseudogymnoascus</taxon>
    </lineage>
</organism>
<dbReference type="eggNOG" id="KOG1443">
    <property type="taxonomic scope" value="Eukaryota"/>
</dbReference>
<comment type="subunit">
    <text evidence="4">Homooligomer.</text>
</comment>
<feature type="region of interest" description="Disordered" evidence="8">
    <location>
        <begin position="554"/>
        <end position="593"/>
    </location>
</feature>
<evidence type="ECO:0000256" key="4">
    <source>
        <dbReference type="ARBA" id="ARBA00011182"/>
    </source>
</evidence>
<sequence length="593" mass="65355">MDVNTNQFKLESLPSTSTPAPTARPTIPYAQFPRPTLHDPDASFDAPDPDHFDYDYDDHSDASAASSSTLRRGSFAAMDSTTTSQHRRRRSTLTSLQPPNARGQRSTRIRDGLTEELSWSQEEEPWLQDESKSNSDEAGVHGNNSSDDDNNLQDDEETGLTGTSRRQKRRRRNTLLDQRVAKESEITKEERKEADQNVIKDMAINGLFILLWYIFSLSISIYNKWMFSGEHLNFKFPLFTTCMHMLVQFSLASLVLYLFPRFRPRADSLAHPDSVYTPEEQRRRDLDAAEHKPLMTNWFYFTRLGPCGLSTGLDIGLGNMSLQFISLTFYTMCKSSALAFVLIFAFLFRLETPSVKLIAIIATMTIGVVMMVAGEVDFSPIGFTLVISAAFFSGFRWAVTQILLLRNPATSNPFASIFYLAPIMFISLLAIAIPVEGPSALFAGLKILIESKGPVLGLTILLAPGAIAFCMTASEFALLQRTSVVTLSIAGIFKEVVTILAAGRVFSDIMTPVNLGGLAITIAAIAGYNYVKIMKMRHDALAATHLANLGVGGRHEPLSADDEEDDGAYGMGQRQGGKAQESQGLLAQGSGTH</sequence>
<evidence type="ECO:0000313" key="11">
    <source>
        <dbReference type="EMBL" id="OAF61901.1"/>
    </source>
</evidence>
<dbReference type="AlphaFoldDB" id="A0A177AKT6"/>
<keyword evidence="7 9" id="KW-0472">Membrane</keyword>